<keyword evidence="2" id="KW-0472">Membrane</keyword>
<dbReference type="RefSeq" id="WP_021319949.1">
    <property type="nucleotide sequence ID" value="NZ_AUWY01000128.1"/>
</dbReference>
<accession>T0K9H6</accession>
<evidence type="ECO:0000256" key="1">
    <source>
        <dbReference type="SAM" id="MobiDB-lite"/>
    </source>
</evidence>
<dbReference type="Proteomes" id="UP000015523">
    <property type="component" value="Unassembled WGS sequence"/>
</dbReference>
<feature type="compositionally biased region" description="Basic and acidic residues" evidence="1">
    <location>
        <begin position="1"/>
        <end position="26"/>
    </location>
</feature>
<keyword evidence="2" id="KW-1133">Transmembrane helix</keyword>
<evidence type="ECO:0000313" key="4">
    <source>
        <dbReference type="Proteomes" id="UP000015523"/>
    </source>
</evidence>
<evidence type="ECO:0000256" key="2">
    <source>
        <dbReference type="SAM" id="Phobius"/>
    </source>
</evidence>
<proteinExistence type="predicted"/>
<dbReference type="EMBL" id="AUWY01000128">
    <property type="protein sequence ID" value="EQB30043.1"/>
    <property type="molecule type" value="Genomic_DNA"/>
</dbReference>
<organism evidence="3 4">
    <name type="scientific">Sphingobium ummariense RL-3</name>
    <dbReference type="NCBI Taxonomy" id="1346791"/>
    <lineage>
        <taxon>Bacteria</taxon>
        <taxon>Pseudomonadati</taxon>
        <taxon>Pseudomonadota</taxon>
        <taxon>Alphaproteobacteria</taxon>
        <taxon>Sphingomonadales</taxon>
        <taxon>Sphingomonadaceae</taxon>
        <taxon>Sphingobium</taxon>
    </lineage>
</organism>
<comment type="caution">
    <text evidence="3">The sequence shown here is derived from an EMBL/GenBank/DDBJ whole genome shotgun (WGS) entry which is preliminary data.</text>
</comment>
<dbReference type="AlphaFoldDB" id="T0K9H6"/>
<protein>
    <submittedName>
        <fullName evidence="3">Uncharacterized protein</fullName>
    </submittedName>
</protein>
<name>T0K9H6_9SPHN</name>
<sequence>MIDLSPDPRDSDRDNADALSAPRHDPVGVPPEKGLLPTIWPFPAEKAEVIISFVSRWSGPTVLAAVVIGLGWAIFGRPR</sequence>
<dbReference type="PATRIC" id="fig|1346791.3.peg.4239"/>
<gene>
    <name evidence="3" type="ORF">M529_21945</name>
</gene>
<feature type="region of interest" description="Disordered" evidence="1">
    <location>
        <begin position="1"/>
        <end position="30"/>
    </location>
</feature>
<evidence type="ECO:0000313" key="3">
    <source>
        <dbReference type="EMBL" id="EQB30043.1"/>
    </source>
</evidence>
<keyword evidence="4" id="KW-1185">Reference proteome</keyword>
<dbReference type="STRING" id="1346791.M529_21945"/>
<reference evidence="3 4" key="1">
    <citation type="journal article" date="2013" name="Genome Announc.">
        <title>Draft Genome Sequence of Sphingobium ummariense Strain RL-3, a Hexachlorocyclohexane-Degrading Bacterium.</title>
        <authorList>
            <person name="Kohli P."/>
            <person name="Dua A."/>
            <person name="Sangwan N."/>
            <person name="Oldach P."/>
            <person name="Khurana J.P."/>
            <person name="Lal R."/>
        </authorList>
    </citation>
    <scope>NUCLEOTIDE SEQUENCE [LARGE SCALE GENOMIC DNA]</scope>
    <source>
        <strain evidence="3 4">RL-3</strain>
    </source>
</reference>
<feature type="transmembrane region" description="Helical" evidence="2">
    <location>
        <begin position="57"/>
        <end position="75"/>
    </location>
</feature>
<keyword evidence="2" id="KW-0812">Transmembrane</keyword>